<keyword evidence="2" id="KW-0732">Signal</keyword>
<sequence length="128" mass="14856">MSESHSLRLLLLVSQILLFRRLHSGLAMGFSLPERAWTASYFLINGLRKEFNKLRQTPPPPPLQNLPLWKKVTVSLQTAYRYNITTPILSRLPPPLVLTLNTATAATMLLYGMEYFWFWGKREKVKRP</sequence>
<keyword evidence="1" id="KW-0472">Membrane</keyword>
<comment type="caution">
    <text evidence="3">The sequence shown here is derived from an EMBL/GenBank/DDBJ whole genome shotgun (WGS) entry which is preliminary data.</text>
</comment>
<gene>
    <name evidence="3" type="ORF">Clacol_001081</name>
</gene>
<proteinExistence type="predicted"/>
<keyword evidence="1" id="KW-1133">Transmembrane helix</keyword>
<protein>
    <submittedName>
        <fullName evidence="3">Uncharacterized protein</fullName>
    </submittedName>
</protein>
<feature type="chain" id="PRO_5043585160" evidence="2">
    <location>
        <begin position="28"/>
        <end position="128"/>
    </location>
</feature>
<evidence type="ECO:0000313" key="3">
    <source>
        <dbReference type="EMBL" id="GJJ06885.1"/>
    </source>
</evidence>
<keyword evidence="1" id="KW-0812">Transmembrane</keyword>
<feature type="signal peptide" evidence="2">
    <location>
        <begin position="1"/>
        <end position="27"/>
    </location>
</feature>
<name>A0AAV4ZYF3_9AGAM</name>
<dbReference type="Proteomes" id="UP001050691">
    <property type="component" value="Unassembled WGS sequence"/>
</dbReference>
<dbReference type="EMBL" id="BPWL01000002">
    <property type="protein sequence ID" value="GJJ06885.1"/>
    <property type="molecule type" value="Genomic_DNA"/>
</dbReference>
<evidence type="ECO:0000256" key="2">
    <source>
        <dbReference type="SAM" id="SignalP"/>
    </source>
</evidence>
<evidence type="ECO:0000313" key="4">
    <source>
        <dbReference type="Proteomes" id="UP001050691"/>
    </source>
</evidence>
<reference evidence="3" key="1">
    <citation type="submission" date="2021-10" db="EMBL/GenBank/DDBJ databases">
        <title>De novo Genome Assembly of Clathrus columnatus (Basidiomycota, Fungi) Using Illumina and Nanopore Sequence Data.</title>
        <authorList>
            <person name="Ogiso-Tanaka E."/>
            <person name="Itagaki H."/>
            <person name="Hosoya T."/>
            <person name="Hosaka K."/>
        </authorList>
    </citation>
    <scope>NUCLEOTIDE SEQUENCE</scope>
    <source>
        <strain evidence="3">MO-923</strain>
    </source>
</reference>
<dbReference type="AlphaFoldDB" id="A0AAV4ZYF3"/>
<organism evidence="3 4">
    <name type="scientific">Clathrus columnatus</name>
    <dbReference type="NCBI Taxonomy" id="1419009"/>
    <lineage>
        <taxon>Eukaryota</taxon>
        <taxon>Fungi</taxon>
        <taxon>Dikarya</taxon>
        <taxon>Basidiomycota</taxon>
        <taxon>Agaricomycotina</taxon>
        <taxon>Agaricomycetes</taxon>
        <taxon>Phallomycetidae</taxon>
        <taxon>Phallales</taxon>
        <taxon>Clathraceae</taxon>
        <taxon>Clathrus</taxon>
    </lineage>
</organism>
<keyword evidence="4" id="KW-1185">Reference proteome</keyword>
<evidence type="ECO:0000256" key="1">
    <source>
        <dbReference type="SAM" id="Phobius"/>
    </source>
</evidence>
<feature type="transmembrane region" description="Helical" evidence="1">
    <location>
        <begin position="96"/>
        <end position="118"/>
    </location>
</feature>
<accession>A0AAV4ZYF3</accession>